<proteinExistence type="inferred from homology"/>
<dbReference type="PANTHER" id="PTHR30269">
    <property type="entry name" value="TRANSMEMBRANE PROTEIN YFCA"/>
    <property type="match status" value="1"/>
</dbReference>
<comment type="subcellular location">
    <subcellularLocation>
        <location evidence="1 8">Cell membrane</location>
        <topology evidence="1 8">Multi-pass membrane protein</topology>
    </subcellularLocation>
</comment>
<evidence type="ECO:0000256" key="4">
    <source>
        <dbReference type="ARBA" id="ARBA00022475"/>
    </source>
</evidence>
<dbReference type="PANTHER" id="PTHR30269:SF37">
    <property type="entry name" value="MEMBRANE TRANSPORTER PROTEIN"/>
    <property type="match status" value="1"/>
</dbReference>
<gene>
    <name evidence="9" type="ORF">SAMN04488078_101964</name>
</gene>
<dbReference type="EMBL" id="FZON01000019">
    <property type="protein sequence ID" value="SNS54736.1"/>
    <property type="molecule type" value="Genomic_DNA"/>
</dbReference>
<organism evidence="9 10">
    <name type="scientific">Antarctobacter heliothermus</name>
    <dbReference type="NCBI Taxonomy" id="74033"/>
    <lineage>
        <taxon>Bacteria</taxon>
        <taxon>Pseudomonadati</taxon>
        <taxon>Pseudomonadota</taxon>
        <taxon>Alphaproteobacteria</taxon>
        <taxon>Rhodobacterales</taxon>
        <taxon>Roseobacteraceae</taxon>
        <taxon>Antarctobacter</taxon>
    </lineage>
</organism>
<evidence type="ECO:0000256" key="7">
    <source>
        <dbReference type="ARBA" id="ARBA00023136"/>
    </source>
</evidence>
<keyword evidence="4 8" id="KW-1003">Cell membrane</keyword>
<dbReference type="InterPro" id="IPR052017">
    <property type="entry name" value="TSUP"/>
</dbReference>
<dbReference type="GO" id="GO:0005886">
    <property type="term" value="C:plasma membrane"/>
    <property type="evidence" value="ECO:0007669"/>
    <property type="project" value="UniProtKB-SubCell"/>
</dbReference>
<evidence type="ECO:0000256" key="8">
    <source>
        <dbReference type="RuleBase" id="RU363041"/>
    </source>
</evidence>
<feature type="transmembrane region" description="Helical" evidence="8">
    <location>
        <begin position="20"/>
        <end position="38"/>
    </location>
</feature>
<protein>
    <recommendedName>
        <fullName evidence="8">Probable membrane transporter protein</fullName>
    </recommendedName>
</protein>
<keyword evidence="5 8" id="KW-0812">Transmembrane</keyword>
<comment type="similarity">
    <text evidence="2 8">Belongs to the 4-toluene sulfonate uptake permease (TSUP) (TC 2.A.102) family.</text>
</comment>
<evidence type="ECO:0000313" key="9">
    <source>
        <dbReference type="EMBL" id="SNS54736.1"/>
    </source>
</evidence>
<feature type="transmembrane region" description="Helical" evidence="8">
    <location>
        <begin position="236"/>
        <end position="256"/>
    </location>
</feature>
<sequence>MTPDFFNLAPEGLGWITPEGLGWILAAAFVGGLVRGFSGFGTAMVFLPVAAPFLGPFGAILALTIMDLFGPLPNLRRAWGAVEKPDLWRLLTGCALALPVGLWVLTRVQPEVFRYAVSFVSLGMVAVLLLGLRYRGTVRRTMVAVIGAAAGLLGGVAGIPGPVVILFYMSRPLPVAVIRATILLFLFFFDILIVGYMTGMGRVTVPGAALGLVLAVPNVAGNWLGGRLFCPDQERLYRAAAYVMIALAALSGLPVWG</sequence>
<reference evidence="9 10" key="1">
    <citation type="submission" date="2017-06" db="EMBL/GenBank/DDBJ databases">
        <authorList>
            <person name="Kim H.J."/>
            <person name="Triplett B.A."/>
        </authorList>
    </citation>
    <scope>NUCLEOTIDE SEQUENCE [LARGE SCALE GENOMIC DNA]</scope>
    <source>
        <strain evidence="9 10">DSM 11445</strain>
    </source>
</reference>
<dbReference type="Pfam" id="PF01925">
    <property type="entry name" value="TauE"/>
    <property type="match status" value="1"/>
</dbReference>
<feature type="transmembrane region" description="Helical" evidence="8">
    <location>
        <begin position="45"/>
        <end position="66"/>
    </location>
</feature>
<dbReference type="RefSeq" id="WP_245823230.1">
    <property type="nucleotide sequence ID" value="NZ_FZON01000019.1"/>
</dbReference>
<evidence type="ECO:0000256" key="5">
    <source>
        <dbReference type="ARBA" id="ARBA00022692"/>
    </source>
</evidence>
<evidence type="ECO:0000256" key="3">
    <source>
        <dbReference type="ARBA" id="ARBA00022448"/>
    </source>
</evidence>
<keyword evidence="3" id="KW-0813">Transport</keyword>
<evidence type="ECO:0000256" key="1">
    <source>
        <dbReference type="ARBA" id="ARBA00004651"/>
    </source>
</evidence>
<feature type="transmembrane region" description="Helical" evidence="8">
    <location>
        <begin position="112"/>
        <end position="132"/>
    </location>
</feature>
<keyword evidence="7 8" id="KW-0472">Membrane</keyword>
<dbReference type="Proteomes" id="UP000198440">
    <property type="component" value="Unassembled WGS sequence"/>
</dbReference>
<accession>A0A239FCU1</accession>
<feature type="transmembrane region" description="Helical" evidence="8">
    <location>
        <begin position="144"/>
        <end position="169"/>
    </location>
</feature>
<dbReference type="InterPro" id="IPR002781">
    <property type="entry name" value="TM_pro_TauE-like"/>
</dbReference>
<feature type="transmembrane region" description="Helical" evidence="8">
    <location>
        <begin position="86"/>
        <end position="105"/>
    </location>
</feature>
<keyword evidence="6 8" id="KW-1133">Transmembrane helix</keyword>
<feature type="transmembrane region" description="Helical" evidence="8">
    <location>
        <begin position="203"/>
        <end position="224"/>
    </location>
</feature>
<evidence type="ECO:0000256" key="2">
    <source>
        <dbReference type="ARBA" id="ARBA00009142"/>
    </source>
</evidence>
<evidence type="ECO:0000256" key="6">
    <source>
        <dbReference type="ARBA" id="ARBA00022989"/>
    </source>
</evidence>
<evidence type="ECO:0000313" key="10">
    <source>
        <dbReference type="Proteomes" id="UP000198440"/>
    </source>
</evidence>
<dbReference type="AlphaFoldDB" id="A0A239FCU1"/>
<name>A0A239FCU1_9RHOB</name>
<feature type="transmembrane region" description="Helical" evidence="8">
    <location>
        <begin position="176"/>
        <end position="197"/>
    </location>
</feature>